<dbReference type="PROSITE" id="PS50887">
    <property type="entry name" value="GGDEF"/>
    <property type="match status" value="1"/>
</dbReference>
<keyword evidence="13" id="KW-1185">Reference proteome</keyword>
<evidence type="ECO:0000256" key="8">
    <source>
        <dbReference type="ARBA" id="ARBA00034247"/>
    </source>
</evidence>
<dbReference type="CDD" id="cd01949">
    <property type="entry name" value="GGDEF"/>
    <property type="match status" value="1"/>
</dbReference>
<dbReference type="SUPFAM" id="SSF55073">
    <property type="entry name" value="Nucleotide cyclase"/>
    <property type="match status" value="1"/>
</dbReference>
<evidence type="ECO:0000256" key="1">
    <source>
        <dbReference type="ARBA" id="ARBA00000085"/>
    </source>
</evidence>
<dbReference type="NCBIfam" id="TIGR00254">
    <property type="entry name" value="GGDEF"/>
    <property type="match status" value="1"/>
</dbReference>
<keyword evidence="6" id="KW-0067">ATP-binding</keyword>
<evidence type="ECO:0000256" key="7">
    <source>
        <dbReference type="ARBA" id="ARBA00023012"/>
    </source>
</evidence>
<proteinExistence type="predicted"/>
<evidence type="ECO:0000256" key="6">
    <source>
        <dbReference type="ARBA" id="ARBA00022840"/>
    </source>
</evidence>
<keyword evidence="7" id="KW-0902">Two-component regulatory system</keyword>
<dbReference type="GO" id="GO:0052621">
    <property type="term" value="F:diguanylate cyclase activity"/>
    <property type="evidence" value="ECO:0007669"/>
    <property type="project" value="UniProtKB-EC"/>
</dbReference>
<keyword evidence="3" id="KW-0808">Transferase</keyword>
<evidence type="ECO:0000256" key="2">
    <source>
        <dbReference type="ARBA" id="ARBA00022553"/>
    </source>
</evidence>
<dbReference type="CDD" id="cd19920">
    <property type="entry name" value="REC_PA4781-like"/>
    <property type="match status" value="1"/>
</dbReference>
<dbReference type="Pfam" id="PF00990">
    <property type="entry name" value="GGDEF"/>
    <property type="match status" value="1"/>
</dbReference>
<dbReference type="Gene3D" id="6.10.250.690">
    <property type="match status" value="1"/>
</dbReference>
<dbReference type="AlphaFoldDB" id="A0A975GFG3"/>
<dbReference type="RefSeq" id="WP_207691039.1">
    <property type="nucleotide sequence ID" value="NZ_CP061799.1"/>
</dbReference>
<dbReference type="InterPro" id="IPR050469">
    <property type="entry name" value="Diguanylate_Cyclase"/>
</dbReference>
<keyword evidence="2 9" id="KW-0597">Phosphoprotein</keyword>
<gene>
    <name evidence="12" type="ORF">dnl_15290</name>
</gene>
<dbReference type="GO" id="GO:0000160">
    <property type="term" value="P:phosphorelay signal transduction system"/>
    <property type="evidence" value="ECO:0007669"/>
    <property type="project" value="UniProtKB-KW"/>
</dbReference>
<dbReference type="Pfam" id="PF00072">
    <property type="entry name" value="Response_reg"/>
    <property type="match status" value="1"/>
</dbReference>
<dbReference type="Gene3D" id="3.30.70.270">
    <property type="match status" value="1"/>
</dbReference>
<feature type="modified residue" description="4-aspartylphosphate" evidence="9">
    <location>
        <position position="63"/>
    </location>
</feature>
<evidence type="ECO:0000256" key="4">
    <source>
        <dbReference type="ARBA" id="ARBA00022741"/>
    </source>
</evidence>
<evidence type="ECO:0000313" key="12">
    <source>
        <dbReference type="EMBL" id="QTA79271.1"/>
    </source>
</evidence>
<feature type="domain" description="Response regulatory" evidence="10">
    <location>
        <begin position="14"/>
        <end position="130"/>
    </location>
</feature>
<dbReference type="SMART" id="SM00267">
    <property type="entry name" value="GGDEF"/>
    <property type="match status" value="1"/>
</dbReference>
<dbReference type="Gene3D" id="3.40.50.2300">
    <property type="match status" value="1"/>
</dbReference>
<dbReference type="FunFam" id="3.30.70.270:FF:000001">
    <property type="entry name" value="Diguanylate cyclase domain protein"/>
    <property type="match status" value="1"/>
</dbReference>
<dbReference type="PROSITE" id="PS50110">
    <property type="entry name" value="RESPONSE_REGULATORY"/>
    <property type="match status" value="1"/>
</dbReference>
<dbReference type="InterPro" id="IPR029787">
    <property type="entry name" value="Nucleotide_cyclase"/>
</dbReference>
<dbReference type="GO" id="GO:0004673">
    <property type="term" value="F:protein histidine kinase activity"/>
    <property type="evidence" value="ECO:0007669"/>
    <property type="project" value="UniProtKB-EC"/>
</dbReference>
<evidence type="ECO:0000259" key="10">
    <source>
        <dbReference type="PROSITE" id="PS50110"/>
    </source>
</evidence>
<name>A0A975GFG3_9BACT</name>
<dbReference type="Proteomes" id="UP000663720">
    <property type="component" value="Chromosome"/>
</dbReference>
<dbReference type="InterPro" id="IPR001789">
    <property type="entry name" value="Sig_transdc_resp-reg_receiver"/>
</dbReference>
<sequence length="310" mass="34899">MNNELNDDTNKGSSILIVDDNPKNLQVLASILRTSNYKVAMVKDGAKAIKFISSRKPDLILLDIMMPELDGFEVCQKLKQSKTSKDIPIIFISALSETEDKVKGFEAGGVDYITKPFQQQEVLARVKTHLDLRNAYKKLKQAYKDIEIAAKTDSMTKLSNRLDIIEKIKYEQRKYQRSGNPFSLILSDIDNFKLFNDKYGHDCGDFILIAVADIIKSGIRKQDTAARWGGEEFLILLPETDKPGGESTAIKIRERLISKTFEYNEHPHKISMTFGISTFNGQGIDNCIKMADEALYKGKTSGKNCIVLSD</sequence>
<dbReference type="InterPro" id="IPR043128">
    <property type="entry name" value="Rev_trsase/Diguanyl_cyclase"/>
</dbReference>
<keyword evidence="5" id="KW-0418">Kinase</keyword>
<dbReference type="InterPro" id="IPR011006">
    <property type="entry name" value="CheY-like_superfamily"/>
</dbReference>
<feature type="domain" description="GGDEF" evidence="11">
    <location>
        <begin position="180"/>
        <end position="310"/>
    </location>
</feature>
<protein>
    <submittedName>
        <fullName evidence="12">Two component system response regulator, GGDEF domain-containing</fullName>
    </submittedName>
</protein>
<evidence type="ECO:0000256" key="5">
    <source>
        <dbReference type="ARBA" id="ARBA00022777"/>
    </source>
</evidence>
<dbReference type="GO" id="GO:1902201">
    <property type="term" value="P:negative regulation of bacterial-type flagellum-dependent cell motility"/>
    <property type="evidence" value="ECO:0007669"/>
    <property type="project" value="TreeGrafter"/>
</dbReference>
<dbReference type="GO" id="GO:0005524">
    <property type="term" value="F:ATP binding"/>
    <property type="evidence" value="ECO:0007669"/>
    <property type="project" value="UniProtKB-KW"/>
</dbReference>
<dbReference type="FunFam" id="3.40.50.2300:FF:000121">
    <property type="entry name" value="Sensor histidine kinase RcsC"/>
    <property type="match status" value="1"/>
</dbReference>
<evidence type="ECO:0000313" key="13">
    <source>
        <dbReference type="Proteomes" id="UP000663720"/>
    </source>
</evidence>
<dbReference type="SUPFAM" id="SSF52172">
    <property type="entry name" value="CheY-like"/>
    <property type="match status" value="1"/>
</dbReference>
<comment type="catalytic activity">
    <reaction evidence="8">
        <text>2 GTP = 3',3'-c-di-GMP + 2 diphosphate</text>
        <dbReference type="Rhea" id="RHEA:24898"/>
        <dbReference type="ChEBI" id="CHEBI:33019"/>
        <dbReference type="ChEBI" id="CHEBI:37565"/>
        <dbReference type="ChEBI" id="CHEBI:58805"/>
        <dbReference type="EC" id="2.7.7.65"/>
    </reaction>
</comment>
<reference evidence="12" key="1">
    <citation type="journal article" date="2021" name="Microb. Physiol.">
        <title>Proteogenomic Insights into the Physiology of Marine, Sulfate-Reducing, Filamentous Desulfonema limicola and Desulfonema magnum.</title>
        <authorList>
            <person name="Schnaars V."/>
            <person name="Wohlbrand L."/>
            <person name="Scheve S."/>
            <person name="Hinrichs C."/>
            <person name="Reinhardt R."/>
            <person name="Rabus R."/>
        </authorList>
    </citation>
    <scope>NUCLEOTIDE SEQUENCE</scope>
    <source>
        <strain evidence="12">5ac10</strain>
    </source>
</reference>
<dbReference type="GO" id="GO:0005886">
    <property type="term" value="C:plasma membrane"/>
    <property type="evidence" value="ECO:0007669"/>
    <property type="project" value="TreeGrafter"/>
</dbReference>
<dbReference type="InterPro" id="IPR000160">
    <property type="entry name" value="GGDEF_dom"/>
</dbReference>
<organism evidence="12 13">
    <name type="scientific">Desulfonema limicola</name>
    <dbReference type="NCBI Taxonomy" id="45656"/>
    <lineage>
        <taxon>Bacteria</taxon>
        <taxon>Pseudomonadati</taxon>
        <taxon>Thermodesulfobacteriota</taxon>
        <taxon>Desulfobacteria</taxon>
        <taxon>Desulfobacterales</taxon>
        <taxon>Desulfococcaceae</taxon>
        <taxon>Desulfonema</taxon>
    </lineage>
</organism>
<dbReference type="PANTHER" id="PTHR45138:SF9">
    <property type="entry name" value="DIGUANYLATE CYCLASE DGCM-RELATED"/>
    <property type="match status" value="1"/>
</dbReference>
<keyword evidence="4" id="KW-0547">Nucleotide-binding</keyword>
<evidence type="ECO:0000256" key="3">
    <source>
        <dbReference type="ARBA" id="ARBA00022679"/>
    </source>
</evidence>
<dbReference type="SMART" id="SM00448">
    <property type="entry name" value="REC"/>
    <property type="match status" value="1"/>
</dbReference>
<evidence type="ECO:0000256" key="9">
    <source>
        <dbReference type="PROSITE-ProRule" id="PRU00169"/>
    </source>
</evidence>
<dbReference type="GO" id="GO:0043709">
    <property type="term" value="P:cell adhesion involved in single-species biofilm formation"/>
    <property type="evidence" value="ECO:0007669"/>
    <property type="project" value="TreeGrafter"/>
</dbReference>
<evidence type="ECO:0000259" key="11">
    <source>
        <dbReference type="PROSITE" id="PS50887"/>
    </source>
</evidence>
<comment type="catalytic activity">
    <reaction evidence="1">
        <text>ATP + protein L-histidine = ADP + protein N-phospho-L-histidine.</text>
        <dbReference type="EC" id="2.7.13.3"/>
    </reaction>
</comment>
<dbReference type="KEGG" id="dli:dnl_15290"/>
<dbReference type="PANTHER" id="PTHR45138">
    <property type="entry name" value="REGULATORY COMPONENTS OF SENSORY TRANSDUCTION SYSTEM"/>
    <property type="match status" value="1"/>
</dbReference>
<accession>A0A975GFG3</accession>
<dbReference type="EMBL" id="CP061799">
    <property type="protein sequence ID" value="QTA79271.1"/>
    <property type="molecule type" value="Genomic_DNA"/>
</dbReference>